<dbReference type="AlphaFoldDB" id="A0A8J3GRT0"/>
<dbReference type="PANTHER" id="PTHR43236:SF1">
    <property type="entry name" value="BLL7220 PROTEIN"/>
    <property type="match status" value="1"/>
</dbReference>
<dbReference type="GO" id="GO:0003677">
    <property type="term" value="F:DNA binding"/>
    <property type="evidence" value="ECO:0007669"/>
    <property type="project" value="InterPro"/>
</dbReference>
<gene>
    <name evidence="3" type="ORF">GCM10011600_24510</name>
</gene>
<dbReference type="InterPro" id="IPR010359">
    <property type="entry name" value="IrrE_HExxH"/>
</dbReference>
<keyword evidence="4" id="KW-1185">Reference proteome</keyword>
<dbReference type="EMBL" id="BNAI01000006">
    <property type="protein sequence ID" value="GHF22498.1"/>
    <property type="molecule type" value="Genomic_DNA"/>
</dbReference>
<dbReference type="Pfam" id="PF01381">
    <property type="entry name" value="HTH_3"/>
    <property type="match status" value="1"/>
</dbReference>
<dbReference type="InterPro" id="IPR001387">
    <property type="entry name" value="Cro/C1-type_HTH"/>
</dbReference>
<dbReference type="PANTHER" id="PTHR43236">
    <property type="entry name" value="ANTITOXIN HIGA1"/>
    <property type="match status" value="1"/>
</dbReference>
<dbReference type="Pfam" id="PF06114">
    <property type="entry name" value="Peptidase_M78"/>
    <property type="match status" value="1"/>
</dbReference>
<comment type="caution">
    <text evidence="3">The sequence shown here is derived from an EMBL/GenBank/DDBJ whole genome shotgun (WGS) entry which is preliminary data.</text>
</comment>
<dbReference type="Gene3D" id="1.10.10.2910">
    <property type="match status" value="1"/>
</dbReference>
<dbReference type="SMART" id="SM00530">
    <property type="entry name" value="HTH_XRE"/>
    <property type="match status" value="1"/>
</dbReference>
<dbReference type="PROSITE" id="PS50943">
    <property type="entry name" value="HTH_CROC1"/>
    <property type="match status" value="1"/>
</dbReference>
<name>A0A8J3GRT0_9MICO</name>
<evidence type="ECO:0000259" key="2">
    <source>
        <dbReference type="PROSITE" id="PS50943"/>
    </source>
</evidence>
<protein>
    <submittedName>
        <fullName evidence="3">XRE family transcriptional regulator</fullName>
    </submittedName>
</protein>
<reference evidence="3" key="2">
    <citation type="submission" date="2020-09" db="EMBL/GenBank/DDBJ databases">
        <authorList>
            <person name="Sun Q."/>
            <person name="Zhou Y."/>
        </authorList>
    </citation>
    <scope>NUCLEOTIDE SEQUENCE</scope>
    <source>
        <strain evidence="3">CGMCC 1.16548</strain>
    </source>
</reference>
<reference evidence="3" key="1">
    <citation type="journal article" date="2014" name="Int. J. Syst. Evol. Microbiol.">
        <title>Complete genome sequence of Corynebacterium casei LMG S-19264T (=DSM 44701T), isolated from a smear-ripened cheese.</title>
        <authorList>
            <consortium name="US DOE Joint Genome Institute (JGI-PGF)"/>
            <person name="Walter F."/>
            <person name="Albersmeier A."/>
            <person name="Kalinowski J."/>
            <person name="Ruckert C."/>
        </authorList>
    </citation>
    <scope>NUCLEOTIDE SEQUENCE</scope>
    <source>
        <strain evidence="3">CGMCC 1.16548</strain>
    </source>
</reference>
<accession>A0A8J3GRT0</accession>
<organism evidence="3 4">
    <name type="scientific">Pseudolysinimonas yzui</name>
    <dbReference type="NCBI Taxonomy" id="2708254"/>
    <lineage>
        <taxon>Bacteria</taxon>
        <taxon>Bacillati</taxon>
        <taxon>Actinomycetota</taxon>
        <taxon>Actinomycetes</taxon>
        <taxon>Micrococcales</taxon>
        <taxon>Microbacteriaceae</taxon>
        <taxon>Pseudolysinimonas</taxon>
    </lineage>
</organism>
<dbReference type="Proteomes" id="UP000617531">
    <property type="component" value="Unassembled WGS sequence"/>
</dbReference>
<dbReference type="InterPro" id="IPR010982">
    <property type="entry name" value="Lambda_DNA-bd_dom_sf"/>
</dbReference>
<dbReference type="SUPFAM" id="SSF47413">
    <property type="entry name" value="lambda repressor-like DNA-binding domains"/>
    <property type="match status" value="1"/>
</dbReference>
<feature type="domain" description="HTH cro/C1-type" evidence="2">
    <location>
        <begin position="8"/>
        <end position="62"/>
    </location>
</feature>
<dbReference type="InterPro" id="IPR052345">
    <property type="entry name" value="Rad_response_metalloprotease"/>
</dbReference>
<evidence type="ECO:0000313" key="3">
    <source>
        <dbReference type="EMBL" id="GHF22498.1"/>
    </source>
</evidence>
<evidence type="ECO:0000256" key="1">
    <source>
        <dbReference type="ARBA" id="ARBA00007227"/>
    </source>
</evidence>
<dbReference type="CDD" id="cd00093">
    <property type="entry name" value="HTH_XRE"/>
    <property type="match status" value="1"/>
</dbReference>
<comment type="similarity">
    <text evidence="1">Belongs to the short-chain fatty acyl-CoA assimilation regulator (ScfR) family.</text>
</comment>
<sequence>MFVDPRMITLAREAQGWNQTHLAGLLDVTQGYLSKIESGNAEVSDELLAKLAQHLETPAALFSYVGSASTIEVTCLHHRRRASTMSAPTKKRIEALARLTRISVEELMKTVRITTDKSIPRRGDVDLTPADFARVVREYFAIPDGPIENLLSYVERAGVLVVHRPLGTASQDAVSTWPDGGAPMMIVNTGLSPDRERFTVAHELGHLVMHGAPGDDQETEANDFASELLAPAEQIREDLVGLDRRDMGRLMRLKTKWGMSIAALVRRAWSIDELSDEDYKSYQIQLTKLGWRQAEPGHVPAEDATLVRRVIEARRQHESLDDDALAAIALMKPEQFRNVFLPADEAGPKTEVTISA</sequence>
<dbReference type="Gene3D" id="1.10.260.40">
    <property type="entry name" value="lambda repressor-like DNA-binding domains"/>
    <property type="match status" value="1"/>
</dbReference>
<proteinExistence type="inferred from homology"/>
<evidence type="ECO:0000313" key="4">
    <source>
        <dbReference type="Proteomes" id="UP000617531"/>
    </source>
</evidence>